<dbReference type="PRINTS" id="PR00415">
    <property type="entry name" value="ACONITASE"/>
</dbReference>
<evidence type="ECO:0000313" key="7">
    <source>
        <dbReference type="EMBL" id="MCQ4814571.1"/>
    </source>
</evidence>
<dbReference type="GO" id="GO:0006099">
    <property type="term" value="P:tricarboxylic acid cycle"/>
    <property type="evidence" value="ECO:0007669"/>
    <property type="project" value="TreeGrafter"/>
</dbReference>
<accession>A0AAW5K1Q8</accession>
<evidence type="ECO:0000259" key="6">
    <source>
        <dbReference type="Pfam" id="PF00694"/>
    </source>
</evidence>
<evidence type="ECO:0000259" key="5">
    <source>
        <dbReference type="Pfam" id="PF00330"/>
    </source>
</evidence>
<dbReference type="NCBIfam" id="TIGR01342">
    <property type="entry name" value="acon_putative"/>
    <property type="match status" value="1"/>
</dbReference>
<dbReference type="InterPro" id="IPR050926">
    <property type="entry name" value="Aconitase/IPM_isomerase"/>
</dbReference>
<dbReference type="InterPro" id="IPR001030">
    <property type="entry name" value="Acoase/IPM_deHydtase_lsu_aba"/>
</dbReference>
<dbReference type="EMBL" id="JANFYT010000017">
    <property type="protein sequence ID" value="MCQ4814571.1"/>
    <property type="molecule type" value="Genomic_DNA"/>
</dbReference>
<organism evidence="7 8">
    <name type="scientific">Cloacibacillus evryensis</name>
    <dbReference type="NCBI Taxonomy" id="508460"/>
    <lineage>
        <taxon>Bacteria</taxon>
        <taxon>Thermotogati</taxon>
        <taxon>Synergistota</taxon>
        <taxon>Synergistia</taxon>
        <taxon>Synergistales</taxon>
        <taxon>Synergistaceae</taxon>
        <taxon>Cloacibacillus</taxon>
    </lineage>
</organism>
<dbReference type="Gene3D" id="3.20.19.10">
    <property type="entry name" value="Aconitase, domain 4"/>
    <property type="match status" value="1"/>
</dbReference>
<dbReference type="PANTHER" id="PTHR43160:SF3">
    <property type="entry name" value="ACONITATE HYDRATASE, MITOCHONDRIAL"/>
    <property type="match status" value="1"/>
</dbReference>
<dbReference type="Pfam" id="PF00330">
    <property type="entry name" value="Aconitase"/>
    <property type="match status" value="1"/>
</dbReference>
<keyword evidence="7" id="KW-0456">Lyase</keyword>
<gene>
    <name evidence="7" type="ORF">NE630_09040</name>
</gene>
<dbReference type="Gene3D" id="3.30.499.10">
    <property type="entry name" value="Aconitase, domain 3"/>
    <property type="match status" value="2"/>
</dbReference>
<dbReference type="AlphaFoldDB" id="A0AAW5K1Q8"/>
<reference evidence="7 8" key="1">
    <citation type="submission" date="2022-06" db="EMBL/GenBank/DDBJ databases">
        <title>Isolation of gut microbiota from human fecal samples.</title>
        <authorList>
            <person name="Pamer E.G."/>
            <person name="Barat B."/>
            <person name="Waligurski E."/>
            <person name="Medina S."/>
            <person name="Paddock L."/>
            <person name="Mostad J."/>
        </authorList>
    </citation>
    <scope>NUCLEOTIDE SEQUENCE [LARGE SCALE GENOMIC DNA]</scope>
    <source>
        <strain evidence="7 8">DFI.9.90</strain>
    </source>
</reference>
<dbReference type="NCBIfam" id="NF005558">
    <property type="entry name" value="PRK07229.1"/>
    <property type="match status" value="1"/>
</dbReference>
<dbReference type="InterPro" id="IPR018136">
    <property type="entry name" value="Aconitase_4Fe-4S_BS"/>
</dbReference>
<dbReference type="RefSeq" id="WP_008708737.1">
    <property type="nucleotide sequence ID" value="NZ_CABKQM010000002.1"/>
</dbReference>
<evidence type="ECO:0000256" key="2">
    <source>
        <dbReference type="ARBA" id="ARBA00022723"/>
    </source>
</evidence>
<dbReference type="SUPFAM" id="SSF52016">
    <property type="entry name" value="LeuD/IlvD-like"/>
    <property type="match status" value="1"/>
</dbReference>
<proteinExistence type="predicted"/>
<keyword evidence="3" id="KW-0408">Iron</keyword>
<dbReference type="InterPro" id="IPR015928">
    <property type="entry name" value="Aconitase/3IPM_dehydase_swvl"/>
</dbReference>
<dbReference type="SUPFAM" id="SSF53732">
    <property type="entry name" value="Aconitase iron-sulfur domain"/>
    <property type="match status" value="1"/>
</dbReference>
<feature type="domain" description="Aconitase/3-isopropylmalate dehydratase large subunit alpha/beta/alpha" evidence="5">
    <location>
        <begin position="8"/>
        <end position="407"/>
    </location>
</feature>
<dbReference type="Proteomes" id="UP001205919">
    <property type="component" value="Unassembled WGS sequence"/>
</dbReference>
<comment type="cofactor">
    <cofactor evidence="1">
        <name>[4Fe-4S] cluster</name>
        <dbReference type="ChEBI" id="CHEBI:49883"/>
    </cofactor>
</comment>
<feature type="domain" description="Aconitase A/isopropylmalate dehydratase small subunit swivel" evidence="6">
    <location>
        <begin position="523"/>
        <end position="578"/>
    </location>
</feature>
<evidence type="ECO:0000256" key="4">
    <source>
        <dbReference type="ARBA" id="ARBA00023014"/>
    </source>
</evidence>
<dbReference type="InterPro" id="IPR006250">
    <property type="entry name" value="Aconitase_put"/>
</dbReference>
<dbReference type="InterPro" id="IPR015931">
    <property type="entry name" value="Acnase/IPM_dHydase_lsu_aba_1/3"/>
</dbReference>
<dbReference type="InterPro" id="IPR000573">
    <property type="entry name" value="AconitaseA/IPMdHydase_ssu_swvl"/>
</dbReference>
<evidence type="ECO:0000256" key="3">
    <source>
        <dbReference type="ARBA" id="ARBA00023004"/>
    </source>
</evidence>
<evidence type="ECO:0000313" key="8">
    <source>
        <dbReference type="Proteomes" id="UP001205919"/>
    </source>
</evidence>
<keyword evidence="4" id="KW-0411">Iron-sulfur</keyword>
<keyword evidence="8" id="KW-1185">Reference proteome</keyword>
<protein>
    <submittedName>
        <fullName evidence="7">Aconitate hydratase</fullName>
        <ecNumber evidence="7">4.2.1.3</ecNumber>
    </submittedName>
</protein>
<dbReference type="PROSITE" id="PS01244">
    <property type="entry name" value="ACONITASE_2"/>
    <property type="match status" value="1"/>
</dbReference>
<name>A0AAW5K1Q8_9BACT</name>
<dbReference type="GO" id="GO:0051539">
    <property type="term" value="F:4 iron, 4 sulfur cluster binding"/>
    <property type="evidence" value="ECO:0007669"/>
    <property type="project" value="TreeGrafter"/>
</dbReference>
<comment type="caution">
    <text evidence="7">The sequence shown here is derived from an EMBL/GenBank/DDBJ whole genome shotgun (WGS) entry which is preliminary data.</text>
</comment>
<dbReference type="Pfam" id="PF00694">
    <property type="entry name" value="Aconitase_C"/>
    <property type="match status" value="1"/>
</dbReference>
<keyword evidence="2" id="KW-0479">Metal-binding</keyword>
<evidence type="ECO:0000256" key="1">
    <source>
        <dbReference type="ARBA" id="ARBA00001966"/>
    </source>
</evidence>
<dbReference type="PANTHER" id="PTHR43160">
    <property type="entry name" value="ACONITATE HYDRATASE B"/>
    <property type="match status" value="1"/>
</dbReference>
<dbReference type="GO" id="GO:0046872">
    <property type="term" value="F:metal ion binding"/>
    <property type="evidence" value="ECO:0007669"/>
    <property type="project" value="UniProtKB-KW"/>
</dbReference>
<dbReference type="EC" id="4.2.1.3" evidence="7"/>
<dbReference type="GO" id="GO:0003994">
    <property type="term" value="F:aconitate hydratase activity"/>
    <property type="evidence" value="ECO:0007669"/>
    <property type="project" value="UniProtKB-EC"/>
</dbReference>
<dbReference type="InterPro" id="IPR036008">
    <property type="entry name" value="Aconitase_4Fe-4S_dom"/>
</dbReference>
<sequence>MGENITRKIIRSHLLGGVMRAGEEIAIRIDQTLTHDVTGTQAYLAFETLGIERVRTEKSVSYIDHNLLYADNKNPDDHLYLQTIAKKYGIFLSKAGNGICHTVHFERFGVPGKTLLGSDSHTPTGGAIGMLAIGAGGLDVAMAMAGEPIYIKMPAVVRVELKGKLRPGVSAKDVILEMLRRYTVKGGLGRVFEYGGEGLSCLNIRDRSTIANMGAEMGATTSIFPGDEAVREFFTAQGRADQWKELLPDPDAGYDERAEIDLSELEPLVAMPDMPDKVAKVSELGRVKVGQVFIGSCTNASYTDFVKAARILDGRIAHEDVSFVVAPGSRQIFSELLRDGVIGRLVESGARVLECGCGPCVGIGQAPATHGVSLRTSNRNFKGRGGTLDASLYLASPEVAAATALTGYITAPSEVCDCSVLEGIREPETFAVDDRLILTPPAEGGAVEIIRGPNIKPMPVNTPMPEEYSLRVSAVRGDNVTTDDIIPANAQFSALRSNIPAISEITFGRVDPGFAARCREYGPSIIVGGENYGQGSSREHAAIAPMYLGVKIVLAKSMARIHKNNLINHGVLPLVFKDPRDLSKFSEGDEITVAAPAEQLRRRSVTLLNKTTGEKAEARAELTDREAEILIAGGQLRMARSRRLAGPEK</sequence>
<dbReference type="GO" id="GO:0005829">
    <property type="term" value="C:cytosol"/>
    <property type="evidence" value="ECO:0007669"/>
    <property type="project" value="TreeGrafter"/>
</dbReference>